<keyword evidence="1 3" id="KW-0732">Signal</keyword>
<dbReference type="Pfam" id="PF10342">
    <property type="entry name" value="Kre9_KNH"/>
    <property type="match status" value="1"/>
</dbReference>
<feature type="domain" description="Yeast cell wall synthesis Kre9/Knh1-like N-terminal" evidence="4">
    <location>
        <begin position="28"/>
        <end position="103"/>
    </location>
</feature>
<evidence type="ECO:0000256" key="3">
    <source>
        <dbReference type="SAM" id="SignalP"/>
    </source>
</evidence>
<gene>
    <name evidence="5" type="ORF">VTK73DRAFT_9491</name>
</gene>
<evidence type="ECO:0000313" key="6">
    <source>
        <dbReference type="Proteomes" id="UP001586593"/>
    </source>
</evidence>
<feature type="compositionally biased region" description="Low complexity" evidence="2">
    <location>
        <begin position="155"/>
        <end position="192"/>
    </location>
</feature>
<dbReference type="PANTHER" id="PTHR40633:SF1">
    <property type="entry name" value="GPI ANCHORED SERINE-THREONINE RICH PROTEIN (AFU_ORTHOLOGUE AFUA_1G03630)"/>
    <property type="match status" value="1"/>
</dbReference>
<dbReference type="Proteomes" id="UP001586593">
    <property type="component" value="Unassembled WGS sequence"/>
</dbReference>
<reference evidence="5 6" key="1">
    <citation type="journal article" date="2024" name="Commun. Biol.">
        <title>Comparative genomic analysis of thermophilic fungi reveals convergent evolutionary adaptations and gene losses.</title>
        <authorList>
            <person name="Steindorff A.S."/>
            <person name="Aguilar-Pontes M.V."/>
            <person name="Robinson A.J."/>
            <person name="Andreopoulos B."/>
            <person name="LaButti K."/>
            <person name="Kuo A."/>
            <person name="Mondo S."/>
            <person name="Riley R."/>
            <person name="Otillar R."/>
            <person name="Haridas S."/>
            <person name="Lipzen A."/>
            <person name="Grimwood J."/>
            <person name="Schmutz J."/>
            <person name="Clum A."/>
            <person name="Reid I.D."/>
            <person name="Moisan M.C."/>
            <person name="Butler G."/>
            <person name="Nguyen T.T.M."/>
            <person name="Dewar K."/>
            <person name="Conant G."/>
            <person name="Drula E."/>
            <person name="Henrissat B."/>
            <person name="Hansel C."/>
            <person name="Singer S."/>
            <person name="Hutchinson M.I."/>
            <person name="de Vries R.P."/>
            <person name="Natvig D.O."/>
            <person name="Powell A.J."/>
            <person name="Tsang A."/>
            <person name="Grigoriev I.V."/>
        </authorList>
    </citation>
    <scope>NUCLEOTIDE SEQUENCE [LARGE SCALE GENOMIC DNA]</scope>
    <source>
        <strain evidence="5 6">ATCC 24622</strain>
    </source>
</reference>
<dbReference type="EMBL" id="JAZHXJ010000008">
    <property type="protein sequence ID" value="KAL1883124.1"/>
    <property type="molecule type" value="Genomic_DNA"/>
</dbReference>
<evidence type="ECO:0000259" key="4">
    <source>
        <dbReference type="Pfam" id="PF10342"/>
    </source>
</evidence>
<evidence type="ECO:0000313" key="5">
    <source>
        <dbReference type="EMBL" id="KAL1883124.1"/>
    </source>
</evidence>
<organism evidence="5 6">
    <name type="scientific">Phialemonium thermophilum</name>
    <dbReference type="NCBI Taxonomy" id="223376"/>
    <lineage>
        <taxon>Eukaryota</taxon>
        <taxon>Fungi</taxon>
        <taxon>Dikarya</taxon>
        <taxon>Ascomycota</taxon>
        <taxon>Pezizomycotina</taxon>
        <taxon>Sordariomycetes</taxon>
        <taxon>Sordariomycetidae</taxon>
        <taxon>Cephalothecales</taxon>
        <taxon>Cephalothecaceae</taxon>
        <taxon>Phialemonium</taxon>
    </lineage>
</organism>
<comment type="caution">
    <text evidence="5">The sequence shown here is derived from an EMBL/GenBank/DDBJ whole genome shotgun (WGS) entry which is preliminary data.</text>
</comment>
<evidence type="ECO:0000256" key="1">
    <source>
        <dbReference type="ARBA" id="ARBA00022729"/>
    </source>
</evidence>
<dbReference type="InterPro" id="IPR018466">
    <property type="entry name" value="Kre9/Knh1-like_N"/>
</dbReference>
<proteinExistence type="predicted"/>
<feature type="chain" id="PRO_5046734950" description="Yeast cell wall synthesis Kre9/Knh1-like N-terminal domain-containing protein" evidence="3">
    <location>
        <begin position="19"/>
        <end position="220"/>
    </location>
</feature>
<sequence length="220" mass="21892">MKFFTAAAVAFLAAVAQAKVAFTNSAFDVEAGKPITLTWAGNSGPVTITLKNGPADNLKTVTVIDTNDSGNSFTWIPSASLPSDVYALEISDGSDVNYSKQFTFQGSGTASVTAPSATTGSATVSSASASASASASSSAGSSSAVSSTATVISSASSNSTTTSSSHSTSHTSATKTTKSTAAATTSEAPATTVPNTNDSPRYKSPLALVLVTVAALLYFN</sequence>
<protein>
    <recommendedName>
        <fullName evidence="4">Yeast cell wall synthesis Kre9/Knh1-like N-terminal domain-containing protein</fullName>
    </recommendedName>
</protein>
<accession>A0ABR3Y529</accession>
<evidence type="ECO:0000256" key="2">
    <source>
        <dbReference type="SAM" id="MobiDB-lite"/>
    </source>
</evidence>
<keyword evidence="6" id="KW-1185">Reference proteome</keyword>
<feature type="signal peptide" evidence="3">
    <location>
        <begin position="1"/>
        <end position="18"/>
    </location>
</feature>
<dbReference type="InterPro" id="IPR052982">
    <property type="entry name" value="SRP1/TIP1-like"/>
</dbReference>
<dbReference type="PANTHER" id="PTHR40633">
    <property type="entry name" value="MATRIX PROTEIN, PUTATIVE (AFU_ORTHOLOGUE AFUA_8G05410)-RELATED"/>
    <property type="match status" value="1"/>
</dbReference>
<feature type="region of interest" description="Disordered" evidence="2">
    <location>
        <begin position="155"/>
        <end position="202"/>
    </location>
</feature>
<name>A0ABR3Y529_9PEZI</name>